<feature type="transmembrane region" description="Helical" evidence="6">
    <location>
        <begin position="187"/>
        <end position="214"/>
    </location>
</feature>
<proteinExistence type="predicted"/>
<evidence type="ECO:0000256" key="3">
    <source>
        <dbReference type="ARBA" id="ARBA00022692"/>
    </source>
</evidence>
<feature type="transmembrane region" description="Helical" evidence="6">
    <location>
        <begin position="32"/>
        <end position="55"/>
    </location>
</feature>
<evidence type="ECO:0000256" key="1">
    <source>
        <dbReference type="ARBA" id="ARBA00004651"/>
    </source>
</evidence>
<dbReference type="RefSeq" id="WP_197138553.1">
    <property type="nucleotide sequence ID" value="NZ_SJPZ01000006.1"/>
</dbReference>
<evidence type="ECO:0008006" key="9">
    <source>
        <dbReference type="Google" id="ProtNLM"/>
    </source>
</evidence>
<gene>
    <name evidence="7" type="ORF">V7x_55600</name>
</gene>
<evidence type="ECO:0000256" key="5">
    <source>
        <dbReference type="ARBA" id="ARBA00023136"/>
    </source>
</evidence>
<keyword evidence="2" id="KW-1003">Cell membrane</keyword>
<feature type="transmembrane region" description="Helical" evidence="6">
    <location>
        <begin position="247"/>
        <end position="268"/>
    </location>
</feature>
<dbReference type="EMBL" id="SJPZ01000006">
    <property type="protein sequence ID" value="TWU59569.1"/>
    <property type="molecule type" value="Genomic_DNA"/>
</dbReference>
<evidence type="ECO:0000256" key="6">
    <source>
        <dbReference type="SAM" id="Phobius"/>
    </source>
</evidence>
<comment type="caution">
    <text evidence="7">The sequence shown here is derived from an EMBL/GenBank/DDBJ whole genome shotgun (WGS) entry which is preliminary data.</text>
</comment>
<reference evidence="7 8" key="1">
    <citation type="submission" date="2019-02" db="EMBL/GenBank/DDBJ databases">
        <title>Deep-cultivation of Planctomycetes and their phenomic and genomic characterization uncovers novel biology.</title>
        <authorList>
            <person name="Wiegand S."/>
            <person name="Jogler M."/>
            <person name="Boedeker C."/>
            <person name="Pinto D."/>
            <person name="Vollmers J."/>
            <person name="Rivas-Marin E."/>
            <person name="Kohn T."/>
            <person name="Peeters S.H."/>
            <person name="Heuer A."/>
            <person name="Rast P."/>
            <person name="Oberbeckmann S."/>
            <person name="Bunk B."/>
            <person name="Jeske O."/>
            <person name="Meyerdierks A."/>
            <person name="Storesund J.E."/>
            <person name="Kallscheuer N."/>
            <person name="Luecker S."/>
            <person name="Lage O.M."/>
            <person name="Pohl T."/>
            <person name="Merkel B.J."/>
            <person name="Hornburger P."/>
            <person name="Mueller R.-W."/>
            <person name="Bruemmer F."/>
            <person name="Labrenz M."/>
            <person name="Spormann A.M."/>
            <person name="Op Den Camp H."/>
            <person name="Overmann J."/>
            <person name="Amann R."/>
            <person name="Jetten M.S.M."/>
            <person name="Mascher T."/>
            <person name="Medema M.H."/>
            <person name="Devos D.P."/>
            <person name="Kaster A.-K."/>
            <person name="Ovreas L."/>
            <person name="Rohde M."/>
            <person name="Galperin M.Y."/>
            <person name="Jogler C."/>
        </authorList>
    </citation>
    <scope>NUCLEOTIDE SEQUENCE [LARGE SCALE GENOMIC DNA]</scope>
    <source>
        <strain evidence="7 8">V7</strain>
    </source>
</reference>
<feature type="transmembrane region" description="Helical" evidence="6">
    <location>
        <begin position="280"/>
        <end position="299"/>
    </location>
</feature>
<dbReference type="PANTHER" id="PTHR30250:SF11">
    <property type="entry name" value="O-ANTIGEN TRANSPORTER-RELATED"/>
    <property type="match status" value="1"/>
</dbReference>
<feature type="transmembrane region" description="Helical" evidence="6">
    <location>
        <begin position="139"/>
        <end position="157"/>
    </location>
</feature>
<dbReference type="GO" id="GO:0005886">
    <property type="term" value="C:plasma membrane"/>
    <property type="evidence" value="ECO:0007669"/>
    <property type="project" value="UniProtKB-SubCell"/>
</dbReference>
<evidence type="ECO:0000256" key="2">
    <source>
        <dbReference type="ARBA" id="ARBA00022475"/>
    </source>
</evidence>
<dbReference type="Proteomes" id="UP000316476">
    <property type="component" value="Unassembled WGS sequence"/>
</dbReference>
<dbReference type="PANTHER" id="PTHR30250">
    <property type="entry name" value="PST FAMILY PREDICTED COLANIC ACID TRANSPORTER"/>
    <property type="match status" value="1"/>
</dbReference>
<evidence type="ECO:0000256" key="4">
    <source>
        <dbReference type="ARBA" id="ARBA00022989"/>
    </source>
</evidence>
<feature type="transmembrane region" description="Helical" evidence="6">
    <location>
        <begin position="356"/>
        <end position="377"/>
    </location>
</feature>
<protein>
    <recommendedName>
        <fullName evidence="9">Polysaccharide biosynthesis protein</fullName>
    </recommendedName>
</protein>
<keyword evidence="4 6" id="KW-1133">Transmembrane helix</keyword>
<organism evidence="7 8">
    <name type="scientific">Crateriforma conspicua</name>
    <dbReference type="NCBI Taxonomy" id="2527996"/>
    <lineage>
        <taxon>Bacteria</taxon>
        <taxon>Pseudomonadati</taxon>
        <taxon>Planctomycetota</taxon>
        <taxon>Planctomycetia</taxon>
        <taxon>Planctomycetales</taxon>
        <taxon>Planctomycetaceae</taxon>
        <taxon>Crateriforma</taxon>
    </lineage>
</organism>
<comment type="subcellular location">
    <subcellularLocation>
        <location evidence="1">Cell membrane</location>
        <topology evidence="1">Multi-pass membrane protein</topology>
    </subcellularLocation>
</comment>
<feature type="transmembrane region" description="Helical" evidence="6">
    <location>
        <begin position="116"/>
        <end position="132"/>
    </location>
</feature>
<evidence type="ECO:0000313" key="7">
    <source>
        <dbReference type="EMBL" id="TWU59569.1"/>
    </source>
</evidence>
<dbReference type="InterPro" id="IPR050833">
    <property type="entry name" value="Poly_Biosynth_Transport"/>
</dbReference>
<name>A0A5C6FIU9_9PLAN</name>
<keyword evidence="5 6" id="KW-0472">Membrane</keyword>
<dbReference type="AlphaFoldDB" id="A0A5C6FIU9"/>
<feature type="transmembrane region" description="Helical" evidence="6">
    <location>
        <begin position="319"/>
        <end position="336"/>
    </location>
</feature>
<sequence>MAINGLPIRSKLADEAKAQAPRFEKLREWSKLIAITGSAQVIVQAIGFLCGLLVIRLLPVEEYGFYTITNTMLGTMTLLADGGVASGVMSQGGKVWQDKCKLGSVLATGMKLRRQFAGYSLLVSIPILYYLLHRQGASWITSTMLIVSLLPAFFSVLSGKLLEISAKLHQDVGALQNIQVTSNALRLALSAVTIFVFPFAAVPVVVSGIAQVYGNWRLRKVSRRFADDSQNEDQEVRKEILLIVKRVLPSAIYFSISLQLGVWLLSFFGSTESVAQLGAIGRITMVVGILTTVFAYLVAPRFARLPESISLLRMHFVRIQVILIAVCLLGYAIAYLTTDYVLAILPDEYSGLTYAFRLQVAISGFSVIIGSLSALNASRGYVMPPTIHIPLNLAIVATTAAIFQPTTLIAVLYLDLTRAAIAPIVQNAVFFSHVRRTTTENG</sequence>
<evidence type="ECO:0000313" key="8">
    <source>
        <dbReference type="Proteomes" id="UP000316476"/>
    </source>
</evidence>
<accession>A0A5C6FIU9</accession>
<feature type="transmembrane region" description="Helical" evidence="6">
    <location>
        <begin position="389"/>
        <end position="414"/>
    </location>
</feature>
<keyword evidence="3 6" id="KW-0812">Transmembrane</keyword>